<dbReference type="PANTHER" id="PTHR21666:SF289">
    <property type="entry name" value="L-ALA--D-GLU ENDOPEPTIDASE"/>
    <property type="match status" value="1"/>
</dbReference>
<dbReference type="InterPro" id="IPR050570">
    <property type="entry name" value="Cell_wall_metabolism_enzyme"/>
</dbReference>
<protein>
    <submittedName>
        <fullName evidence="3">M23 family metallopeptidase</fullName>
    </submittedName>
</protein>
<reference evidence="3 4" key="1">
    <citation type="submission" date="2021-01" db="EMBL/GenBank/DDBJ databases">
        <title>Brevundimonas vitis sp. nov., an bacterium isolated from grape (Vitis vinifera).</title>
        <authorList>
            <person name="Jiang L."/>
            <person name="Lee J."/>
        </authorList>
    </citation>
    <scope>NUCLEOTIDE SEQUENCE [LARGE SCALE GENOMIC DNA]</scope>
    <source>
        <strain evidence="3 4">GRTSA-9</strain>
    </source>
</reference>
<dbReference type="Pfam" id="PF01551">
    <property type="entry name" value="Peptidase_M23"/>
    <property type="match status" value="1"/>
</dbReference>
<dbReference type="InterPro" id="IPR016047">
    <property type="entry name" value="M23ase_b-sheet_dom"/>
</dbReference>
<keyword evidence="1" id="KW-0732">Signal</keyword>
<dbReference type="PANTHER" id="PTHR21666">
    <property type="entry name" value="PEPTIDASE-RELATED"/>
    <property type="match status" value="1"/>
</dbReference>
<keyword evidence="4" id="KW-1185">Reference proteome</keyword>
<evidence type="ECO:0000313" key="4">
    <source>
        <dbReference type="Proteomes" id="UP000595448"/>
    </source>
</evidence>
<accession>A0ABX7BRT2</accession>
<dbReference type="EMBL" id="CP067977">
    <property type="protein sequence ID" value="QQQ19941.1"/>
    <property type="molecule type" value="Genomic_DNA"/>
</dbReference>
<dbReference type="CDD" id="cd12797">
    <property type="entry name" value="M23_peptidase"/>
    <property type="match status" value="1"/>
</dbReference>
<feature type="domain" description="M23ase beta-sheet core" evidence="2">
    <location>
        <begin position="68"/>
        <end position="163"/>
    </location>
</feature>
<name>A0ABX7BRT2_9CAUL</name>
<sequence>MAAAPAGPQAFDLVADAGAAPTAPPVTAVAKPPAPPTRQIVFSDPVRGFPVNSRFGTRKLAGEAKPRAHKGIDIAAPKGTAVLSTAEGRVVRTGHEPGGYGSFIEIRHPNGMTSFYAHLSRIDVYSGMEVDAGARIGLVGSTGYSTGPHLHFEIRRRGVQVNPARVLGEAFQVAIR</sequence>
<evidence type="ECO:0000259" key="2">
    <source>
        <dbReference type="Pfam" id="PF01551"/>
    </source>
</evidence>
<gene>
    <name evidence="3" type="ORF">JIP62_00905</name>
</gene>
<organism evidence="3 4">
    <name type="scientific">Brevundimonas vitisensis</name>
    <dbReference type="NCBI Taxonomy" id="2800818"/>
    <lineage>
        <taxon>Bacteria</taxon>
        <taxon>Pseudomonadati</taxon>
        <taxon>Pseudomonadota</taxon>
        <taxon>Alphaproteobacteria</taxon>
        <taxon>Caulobacterales</taxon>
        <taxon>Caulobacteraceae</taxon>
        <taxon>Brevundimonas</taxon>
    </lineage>
</organism>
<dbReference type="SUPFAM" id="SSF51261">
    <property type="entry name" value="Duplicated hybrid motif"/>
    <property type="match status" value="1"/>
</dbReference>
<evidence type="ECO:0000256" key="1">
    <source>
        <dbReference type="ARBA" id="ARBA00022729"/>
    </source>
</evidence>
<dbReference type="Proteomes" id="UP000595448">
    <property type="component" value="Chromosome"/>
</dbReference>
<proteinExistence type="predicted"/>
<evidence type="ECO:0000313" key="3">
    <source>
        <dbReference type="EMBL" id="QQQ19941.1"/>
    </source>
</evidence>
<dbReference type="InterPro" id="IPR011055">
    <property type="entry name" value="Dup_hybrid_motif"/>
</dbReference>
<dbReference type="Gene3D" id="2.70.70.10">
    <property type="entry name" value="Glucose Permease (Domain IIA)"/>
    <property type="match status" value="1"/>
</dbReference>